<dbReference type="RefSeq" id="WP_102434864.1">
    <property type="nucleotide sequence ID" value="NZ_CAWNVI010000101.1"/>
</dbReference>
<dbReference type="Proteomes" id="UP000235406">
    <property type="component" value="Unassembled WGS sequence"/>
</dbReference>
<protein>
    <submittedName>
        <fullName evidence="1">Uncharacterized protein</fullName>
    </submittedName>
</protein>
<evidence type="ECO:0000313" key="2">
    <source>
        <dbReference type="Proteomes" id="UP000235406"/>
    </source>
</evidence>
<dbReference type="AlphaFoldDB" id="A0A2N7KAJ1"/>
<evidence type="ECO:0000313" key="1">
    <source>
        <dbReference type="EMBL" id="PMM71870.1"/>
    </source>
</evidence>
<dbReference type="EMBL" id="MCZK01000101">
    <property type="protein sequence ID" value="PMM71870.1"/>
    <property type="molecule type" value="Genomic_DNA"/>
</dbReference>
<gene>
    <name evidence="1" type="ORF">BCT49_03755</name>
</gene>
<sequence>MKVVSKESVTRILGSIEEYKQLACVESKGLDVVGLLVRLCHLQSKKISTDDRQILADHIKELVSEELTFARNMELEEAEVILLDSIQPLCCSNQTK</sequence>
<proteinExistence type="predicted"/>
<organism evidence="1 2">
    <name type="scientific">Vibrio lentus</name>
    <dbReference type="NCBI Taxonomy" id="136468"/>
    <lineage>
        <taxon>Bacteria</taxon>
        <taxon>Pseudomonadati</taxon>
        <taxon>Pseudomonadota</taxon>
        <taxon>Gammaproteobacteria</taxon>
        <taxon>Vibrionales</taxon>
        <taxon>Vibrionaceae</taxon>
        <taxon>Vibrio</taxon>
    </lineage>
</organism>
<dbReference type="OrthoDB" id="5895808at2"/>
<comment type="caution">
    <text evidence="1">The sequence shown here is derived from an EMBL/GenBank/DDBJ whole genome shotgun (WGS) entry which is preliminary data.</text>
</comment>
<accession>A0A2N7KAJ1</accession>
<name>A0A2N7KAJ1_9VIBR</name>
<reference evidence="2" key="1">
    <citation type="submission" date="2016-07" db="EMBL/GenBank/DDBJ databases">
        <title>Nontailed viruses are major unrecognized killers of bacteria in the ocean.</title>
        <authorList>
            <person name="Kauffman K."/>
            <person name="Hussain F."/>
            <person name="Yang J."/>
            <person name="Arevalo P."/>
            <person name="Brown J."/>
            <person name="Cutler M."/>
            <person name="Kelly L."/>
            <person name="Polz M.F."/>
        </authorList>
    </citation>
    <scope>NUCLEOTIDE SEQUENCE [LARGE SCALE GENOMIC DNA]</scope>
    <source>
        <strain evidence="2">10N.261.46.F8</strain>
    </source>
</reference>